<sequence length="101" mass="11432">MFRFLGIVALMTGVATAGIVLEKRALEIRRLNTRQHFRLEVLRDRRAELQMQTQQLSGARRLTGPLREGLIAPRPQPTGSQPLALPLPELRIPVRDRASSR</sequence>
<organism evidence="1 2">
    <name type="scientific">Stratiformator vulcanicus</name>
    <dbReference type="NCBI Taxonomy" id="2527980"/>
    <lineage>
        <taxon>Bacteria</taxon>
        <taxon>Pseudomonadati</taxon>
        <taxon>Planctomycetota</taxon>
        <taxon>Planctomycetia</taxon>
        <taxon>Planctomycetales</taxon>
        <taxon>Planctomycetaceae</taxon>
        <taxon>Stratiformator</taxon>
    </lineage>
</organism>
<dbReference type="RefSeq" id="WP_145364088.1">
    <property type="nucleotide sequence ID" value="NZ_CP036268.1"/>
</dbReference>
<dbReference type="EMBL" id="CP036268">
    <property type="protein sequence ID" value="QDT38026.1"/>
    <property type="molecule type" value="Genomic_DNA"/>
</dbReference>
<dbReference type="OrthoDB" id="9957276at2"/>
<keyword evidence="2" id="KW-1185">Reference proteome</keyword>
<evidence type="ECO:0000313" key="2">
    <source>
        <dbReference type="Proteomes" id="UP000317318"/>
    </source>
</evidence>
<dbReference type="KEGG" id="svp:Pan189_24100"/>
<proteinExistence type="predicted"/>
<dbReference type="AlphaFoldDB" id="A0A517R2C1"/>
<accession>A0A517R2C1</accession>
<evidence type="ECO:0008006" key="3">
    <source>
        <dbReference type="Google" id="ProtNLM"/>
    </source>
</evidence>
<reference evidence="1 2" key="1">
    <citation type="submission" date="2019-02" db="EMBL/GenBank/DDBJ databases">
        <title>Deep-cultivation of Planctomycetes and their phenomic and genomic characterization uncovers novel biology.</title>
        <authorList>
            <person name="Wiegand S."/>
            <person name="Jogler M."/>
            <person name="Boedeker C."/>
            <person name="Pinto D."/>
            <person name="Vollmers J."/>
            <person name="Rivas-Marin E."/>
            <person name="Kohn T."/>
            <person name="Peeters S.H."/>
            <person name="Heuer A."/>
            <person name="Rast P."/>
            <person name="Oberbeckmann S."/>
            <person name="Bunk B."/>
            <person name="Jeske O."/>
            <person name="Meyerdierks A."/>
            <person name="Storesund J.E."/>
            <person name="Kallscheuer N."/>
            <person name="Luecker S."/>
            <person name="Lage O.M."/>
            <person name="Pohl T."/>
            <person name="Merkel B.J."/>
            <person name="Hornburger P."/>
            <person name="Mueller R.-W."/>
            <person name="Bruemmer F."/>
            <person name="Labrenz M."/>
            <person name="Spormann A.M."/>
            <person name="Op den Camp H."/>
            <person name="Overmann J."/>
            <person name="Amann R."/>
            <person name="Jetten M.S.M."/>
            <person name="Mascher T."/>
            <person name="Medema M.H."/>
            <person name="Devos D.P."/>
            <person name="Kaster A.-K."/>
            <person name="Ovreas L."/>
            <person name="Rohde M."/>
            <person name="Galperin M.Y."/>
            <person name="Jogler C."/>
        </authorList>
    </citation>
    <scope>NUCLEOTIDE SEQUENCE [LARGE SCALE GENOMIC DNA]</scope>
    <source>
        <strain evidence="1 2">Pan189</strain>
    </source>
</reference>
<dbReference type="Proteomes" id="UP000317318">
    <property type="component" value="Chromosome"/>
</dbReference>
<name>A0A517R2C1_9PLAN</name>
<gene>
    <name evidence="1" type="ORF">Pan189_24100</name>
</gene>
<evidence type="ECO:0000313" key="1">
    <source>
        <dbReference type="EMBL" id="QDT38026.1"/>
    </source>
</evidence>
<protein>
    <recommendedName>
        <fullName evidence="3">Cell division protein FtsL</fullName>
    </recommendedName>
</protein>